<dbReference type="InterPro" id="IPR010730">
    <property type="entry name" value="HET"/>
</dbReference>
<dbReference type="PANTHER" id="PTHR24148">
    <property type="entry name" value="ANKYRIN REPEAT DOMAIN-CONTAINING PROTEIN 39 HOMOLOG-RELATED"/>
    <property type="match status" value="1"/>
</dbReference>
<comment type="caution">
    <text evidence="3">The sequence shown here is derived from an EMBL/GenBank/DDBJ whole genome shotgun (WGS) entry which is preliminary data.</text>
</comment>
<evidence type="ECO:0000256" key="1">
    <source>
        <dbReference type="SAM" id="MobiDB-lite"/>
    </source>
</evidence>
<feature type="domain" description="Heterokaryon incompatibility" evidence="2">
    <location>
        <begin position="196"/>
        <end position="293"/>
    </location>
</feature>
<accession>A0A8H7RX47</accession>
<dbReference type="Proteomes" id="UP000646827">
    <property type="component" value="Unassembled WGS sequence"/>
</dbReference>
<evidence type="ECO:0000313" key="3">
    <source>
        <dbReference type="EMBL" id="KAG2218771.1"/>
    </source>
</evidence>
<gene>
    <name evidence="3" type="ORF">INT45_012991</name>
</gene>
<dbReference type="OrthoDB" id="20872at2759"/>
<organism evidence="3 4">
    <name type="scientific">Circinella minor</name>
    <dbReference type="NCBI Taxonomy" id="1195481"/>
    <lineage>
        <taxon>Eukaryota</taxon>
        <taxon>Fungi</taxon>
        <taxon>Fungi incertae sedis</taxon>
        <taxon>Mucoromycota</taxon>
        <taxon>Mucoromycotina</taxon>
        <taxon>Mucoromycetes</taxon>
        <taxon>Mucorales</taxon>
        <taxon>Lichtheimiaceae</taxon>
        <taxon>Circinella</taxon>
    </lineage>
</organism>
<dbReference type="InterPro" id="IPR052895">
    <property type="entry name" value="HetReg/Transcr_Mod"/>
</dbReference>
<evidence type="ECO:0000313" key="4">
    <source>
        <dbReference type="Proteomes" id="UP000646827"/>
    </source>
</evidence>
<dbReference type="Pfam" id="PF06985">
    <property type="entry name" value="HET"/>
    <property type="match status" value="1"/>
</dbReference>
<name>A0A8H7RX47_9FUNG</name>
<reference evidence="3 4" key="1">
    <citation type="submission" date="2020-12" db="EMBL/GenBank/DDBJ databases">
        <title>Metabolic potential, ecology and presence of endohyphal bacteria is reflected in genomic diversity of Mucoromycotina.</title>
        <authorList>
            <person name="Muszewska A."/>
            <person name="Okrasinska A."/>
            <person name="Steczkiewicz K."/>
            <person name="Drgas O."/>
            <person name="Orlowska M."/>
            <person name="Perlinska-Lenart U."/>
            <person name="Aleksandrzak-Piekarczyk T."/>
            <person name="Szatraj K."/>
            <person name="Zielenkiewicz U."/>
            <person name="Pilsyk S."/>
            <person name="Malc E."/>
            <person name="Mieczkowski P."/>
            <person name="Kruszewska J.S."/>
            <person name="Biernat P."/>
            <person name="Pawlowska J."/>
        </authorList>
    </citation>
    <scope>NUCLEOTIDE SEQUENCE [LARGE SCALE GENOMIC DNA]</scope>
    <source>
        <strain evidence="3 4">CBS 142.35</strain>
    </source>
</reference>
<proteinExistence type="predicted"/>
<dbReference type="AlphaFoldDB" id="A0A8H7RX47"/>
<sequence length="669" mass="78513">MYITYCRNQKSVDLEDRTDYRLSLTGGDYRPTWLVRVSDWEKVPGTEAVDGYHTISYCWEQSGEVVKNETNEEYSLVDNGKHCIVEDFKLFEDSILQWEDFYNALIDIQEVDKEVGERKIRKIINPIKKRITKMKMMLHNKEEHQEDNQKNDEEKDKEDASKVASDNHEEEYLMDFKDYVLFCVPQSKTTRIRYVTYEELLQQVCKDFQVEYVWYDKVCIDQKDNKAKSKEIKQMHKIYQNGRYTIAMIPEAAVIDPKDFEHKVFATGHKAQDRLTNCVWESCWFKRSWTLEEVMMARRILIVGTNTNMFQNSLHTNDVPTTIDFLSSTLLDFGGRTEQNKGSVNQALAYAHFRTSTKPHDMIYALKNTFYHMFDGMEISYSTNIKTAFNDFYRHVVTNDLSILCFGSNLRFDGDARLKSTMDSYNLPSWTGVSGSHADSYVSTTLHSQLKYHIDDTMWMYITTKHYWKIPVKPYDHGCYSFPKTSRVENAFYAEKIDRINRDRCHKDYTNDLTTANKHAILLEWIVNINAVTGCYMTHYHQPQDGLLTQIRPLTLTEDCEECIILPILLESHTEICIQRDEKVSNFTIGRYDHDYCLPVLRECTEGTGRYKAIGVYYIGEGNKISDQPTFQWNHCIGRDDIFTDDPKKILSSLFENDDHDTLKEFIIE</sequence>
<dbReference type="EMBL" id="JAEPRB010000211">
    <property type="protein sequence ID" value="KAG2218771.1"/>
    <property type="molecule type" value="Genomic_DNA"/>
</dbReference>
<dbReference type="PANTHER" id="PTHR24148:SF64">
    <property type="entry name" value="HETEROKARYON INCOMPATIBILITY DOMAIN-CONTAINING PROTEIN"/>
    <property type="match status" value="1"/>
</dbReference>
<feature type="region of interest" description="Disordered" evidence="1">
    <location>
        <begin position="141"/>
        <end position="164"/>
    </location>
</feature>
<keyword evidence="4" id="KW-1185">Reference proteome</keyword>
<evidence type="ECO:0000259" key="2">
    <source>
        <dbReference type="Pfam" id="PF06985"/>
    </source>
</evidence>
<protein>
    <recommendedName>
        <fullName evidence="2">Heterokaryon incompatibility domain-containing protein</fullName>
    </recommendedName>
</protein>